<evidence type="ECO:0000256" key="3">
    <source>
        <dbReference type="ARBA" id="ARBA00014125"/>
    </source>
</evidence>
<evidence type="ECO:0000256" key="4">
    <source>
        <dbReference type="ARBA" id="ARBA00022490"/>
    </source>
</evidence>
<dbReference type="PRINTS" id="PR00806">
    <property type="entry name" value="VINCULIN"/>
</dbReference>
<sequence length="114" mass="12443">MIDIGKNIALNTQSIIATAKKILSQCTDKRLKQILSSAIEKLPTISQQLKIMSTLRASRMKAMGGKVTKETDDANQMLVDCAENLMNVIVDVLKAAESASIKTKPFAKVDYSDV</sequence>
<name>A0A6B2G611_MYXSQ</name>
<keyword evidence="4" id="KW-0963">Cytoplasm</keyword>
<dbReference type="InterPro" id="IPR017997">
    <property type="entry name" value="Vinculin"/>
</dbReference>
<evidence type="ECO:0000313" key="6">
    <source>
        <dbReference type="EMBL" id="NDJ97039.1"/>
    </source>
</evidence>
<dbReference type="InterPro" id="IPR036723">
    <property type="entry name" value="Alpha-catenin/vinculin-like_sf"/>
</dbReference>
<evidence type="ECO:0000256" key="5">
    <source>
        <dbReference type="ARBA" id="ARBA00023203"/>
    </source>
</evidence>
<dbReference type="Gene3D" id="1.20.120.230">
    <property type="entry name" value="Alpha-catenin/vinculin-like"/>
    <property type="match status" value="1"/>
</dbReference>
<keyword evidence="5" id="KW-0009">Actin-binding</keyword>
<dbReference type="GO" id="GO:0007155">
    <property type="term" value="P:cell adhesion"/>
    <property type="evidence" value="ECO:0007669"/>
    <property type="project" value="InterPro"/>
</dbReference>
<dbReference type="AlphaFoldDB" id="A0A6B2G611"/>
<dbReference type="Pfam" id="PF01044">
    <property type="entry name" value="Vinculin"/>
    <property type="match status" value="1"/>
</dbReference>
<reference evidence="6" key="1">
    <citation type="submission" date="2018-11" db="EMBL/GenBank/DDBJ databases">
        <title>Myxobolus squamalis genome and transcriptome.</title>
        <authorList>
            <person name="Yahalomi D."/>
            <person name="Atkinson S.D."/>
            <person name="Neuhof M."/>
            <person name="Chang E.S."/>
            <person name="Philippe H."/>
            <person name="Cartwright P."/>
            <person name="Bartholomew J.L."/>
            <person name="Huchon D."/>
        </authorList>
    </citation>
    <scope>NUCLEOTIDE SEQUENCE</scope>
    <source>
        <strain evidence="6">71B08</strain>
        <tissue evidence="6">Whole</tissue>
    </source>
</reference>
<evidence type="ECO:0000256" key="2">
    <source>
        <dbReference type="ARBA" id="ARBA00008376"/>
    </source>
</evidence>
<protein>
    <recommendedName>
        <fullName evidence="3">Vinculin</fullName>
    </recommendedName>
</protein>
<dbReference type="InterPro" id="IPR006077">
    <property type="entry name" value="Vinculin/catenin"/>
</dbReference>
<comment type="similarity">
    <text evidence="2">Belongs to the vinculin/alpha-catenin family.</text>
</comment>
<proteinExistence type="inferred from homology"/>
<dbReference type="GO" id="GO:0005737">
    <property type="term" value="C:cytoplasm"/>
    <property type="evidence" value="ECO:0007669"/>
    <property type="project" value="UniProtKB-SubCell"/>
</dbReference>
<organism evidence="6">
    <name type="scientific">Myxobolus squamalis</name>
    <name type="common">Myxosporean</name>
    <dbReference type="NCBI Taxonomy" id="59785"/>
    <lineage>
        <taxon>Eukaryota</taxon>
        <taxon>Metazoa</taxon>
        <taxon>Cnidaria</taxon>
        <taxon>Myxozoa</taxon>
        <taxon>Myxosporea</taxon>
        <taxon>Bivalvulida</taxon>
        <taxon>Platysporina</taxon>
        <taxon>Myxobolidae</taxon>
        <taxon>Myxobolus</taxon>
    </lineage>
</organism>
<dbReference type="SUPFAM" id="SSF47220">
    <property type="entry name" value="alpha-catenin/vinculin-like"/>
    <property type="match status" value="1"/>
</dbReference>
<comment type="subcellular location">
    <subcellularLocation>
        <location evidence="1">Cytoplasm</location>
    </subcellularLocation>
</comment>
<evidence type="ECO:0000256" key="1">
    <source>
        <dbReference type="ARBA" id="ARBA00004496"/>
    </source>
</evidence>
<dbReference type="PANTHER" id="PTHR46180">
    <property type="entry name" value="VINCULIN"/>
    <property type="match status" value="1"/>
</dbReference>
<dbReference type="GO" id="GO:0051015">
    <property type="term" value="F:actin filament binding"/>
    <property type="evidence" value="ECO:0007669"/>
    <property type="project" value="InterPro"/>
</dbReference>
<dbReference type="EMBL" id="GHBR01002042">
    <property type="protein sequence ID" value="NDJ97039.1"/>
    <property type="molecule type" value="Transcribed_RNA"/>
</dbReference>
<accession>A0A6B2G611</accession>